<name>A0A8S5U665_9CAUD</name>
<accession>A0A8S5U665</accession>
<organism evidence="2">
    <name type="scientific">Myoviridae sp. ctBCv9</name>
    <dbReference type="NCBI Taxonomy" id="2825045"/>
    <lineage>
        <taxon>Viruses</taxon>
        <taxon>Duplodnaviria</taxon>
        <taxon>Heunggongvirae</taxon>
        <taxon>Uroviricota</taxon>
        <taxon>Caudoviricetes</taxon>
    </lineage>
</organism>
<reference evidence="2" key="1">
    <citation type="journal article" date="2021" name="Proc. Natl. Acad. Sci. U.S.A.">
        <title>A Catalog of Tens of Thousands of Viruses from Human Metagenomes Reveals Hidden Associations with Chronic Diseases.</title>
        <authorList>
            <person name="Tisza M.J."/>
            <person name="Buck C.B."/>
        </authorList>
    </citation>
    <scope>NUCLEOTIDE SEQUENCE</scope>
    <source>
        <strain evidence="2">CtBCv9</strain>
    </source>
</reference>
<protein>
    <submittedName>
        <fullName evidence="2">Chitobiase/beta-hexosaminidase</fullName>
    </submittedName>
</protein>
<evidence type="ECO:0000313" key="2">
    <source>
        <dbReference type="EMBL" id="DAF89977.1"/>
    </source>
</evidence>
<dbReference type="InterPro" id="IPR059177">
    <property type="entry name" value="GH29D-like_dom"/>
</dbReference>
<evidence type="ECO:0000259" key="1">
    <source>
        <dbReference type="Pfam" id="PF13290"/>
    </source>
</evidence>
<feature type="domain" description="GH29D-like beta-sandwich" evidence="1">
    <location>
        <begin position="288"/>
        <end position="339"/>
    </location>
</feature>
<sequence length="350" mass="37669">MAINYAIKYATKIAERFKKASITADDCGNSYSWLNPNSRTIRIGSVNTVPETQYTRSGSNRFGEVHDVGDTLQEMTCEQQPAFSFTIDALDQTDQAIQKSAGSALRRQLDEVTIPGMDKHRIKKWIMGANIAVKEATAPTKATIGGLIIDLNAKMTDALVPLEGRTLYIATEYYKLLKQMPDYIGVDALGKEALAKGVVGEFDGCRVKPIPTSYMPAGVYFFIKHKGCTVDPVKLQKYNILTEVQGYSGPVVQGVTYYDSFVLGAKGDGVAVCGNAAVLAAPVMSITGHAVSITAVSGVVFKYTTDGTNPRYSTTAEVYTAAVTLTAGQTMRAVATKDGCVGIEGTKDYE</sequence>
<dbReference type="EMBL" id="BK016019">
    <property type="protein sequence ID" value="DAF89977.1"/>
    <property type="molecule type" value="Genomic_DNA"/>
</dbReference>
<dbReference type="Pfam" id="PF13290">
    <property type="entry name" value="CHB_HEX_C_1"/>
    <property type="match status" value="1"/>
</dbReference>
<proteinExistence type="predicted"/>